<dbReference type="Pfam" id="PF13350">
    <property type="entry name" value="Y_phosphatase3"/>
    <property type="match status" value="1"/>
</dbReference>
<comment type="caution">
    <text evidence="3">The sequence shown here is derived from an EMBL/GenBank/DDBJ whole genome shotgun (WGS) entry which is preliminary data.</text>
</comment>
<proteinExistence type="inferred from homology"/>
<sequence>MKMTTGKTFLAACLSASLLSACSHQDTQQVAGGTLNSLSLVNEDSVFVPDSQLLFWGFEGAQVPVDIYQASSPDIQNMVKIADDISGNSYRINDDFDTRHYYYVAPNNGEGRWVAERLLPLQGGHNFRDLGGYQTEDGQYTQWGKLYRSGTMNGLTDADYDYLDDLGIRVICDFRSNEERQHEPTQWQSFTHGAEYLTRDYSMREMMSGDGALNIASIRTKEDAEQMFAGFYRKGPYSYKEQYKQMFAELVAGNAPLAFNCSAGKDRAGMAAALVLTALGVPRDTVITDYALTEKVAFHSQEEIDKAQEQDAPHSGFMQMPEEVRNVFMGSKPMFIEAMFDELEKNHGSTMAYIQKELDVSPSDLARLKSLYLTDKS</sequence>
<dbReference type="InterPro" id="IPR026893">
    <property type="entry name" value="Tyr/Ser_Pase_IphP-type"/>
</dbReference>
<dbReference type="PROSITE" id="PS51257">
    <property type="entry name" value="PROKAR_LIPOPROTEIN"/>
    <property type="match status" value="1"/>
</dbReference>
<comment type="similarity">
    <text evidence="1">Belongs to the protein-tyrosine phosphatase family.</text>
</comment>
<dbReference type="PANTHER" id="PTHR31126:SF1">
    <property type="entry name" value="TYROSINE SPECIFIC PROTEIN PHOSPHATASES DOMAIN-CONTAINING PROTEIN"/>
    <property type="match status" value="1"/>
</dbReference>
<dbReference type="Proteomes" id="UP001139319">
    <property type="component" value="Unassembled WGS sequence"/>
</dbReference>
<evidence type="ECO:0000256" key="2">
    <source>
        <dbReference type="SAM" id="SignalP"/>
    </source>
</evidence>
<keyword evidence="4" id="KW-1185">Reference proteome</keyword>
<reference evidence="3" key="2">
    <citation type="submission" date="2023-01" db="EMBL/GenBank/DDBJ databases">
        <title>Gilvimarinus xylanilyticus HB14 isolated from Caulerpa lentillifera aquaculture base in Hainan, China.</title>
        <authorList>
            <person name="Zhang Y.-J."/>
        </authorList>
    </citation>
    <scope>NUCLEOTIDE SEQUENCE</scope>
    <source>
        <strain evidence="3">HB14</strain>
    </source>
</reference>
<feature type="chain" id="PRO_5040814066" evidence="2">
    <location>
        <begin position="26"/>
        <end position="377"/>
    </location>
</feature>
<gene>
    <name evidence="3" type="ORF">M6D89_00175</name>
</gene>
<dbReference type="AlphaFoldDB" id="A0A9X2KV48"/>
<dbReference type="GO" id="GO:0004721">
    <property type="term" value="F:phosphoprotein phosphatase activity"/>
    <property type="evidence" value="ECO:0007669"/>
    <property type="project" value="InterPro"/>
</dbReference>
<dbReference type="SUPFAM" id="SSF52799">
    <property type="entry name" value="(Phosphotyrosine protein) phosphatases II"/>
    <property type="match status" value="1"/>
</dbReference>
<dbReference type="RefSeq" id="WP_253966007.1">
    <property type="nucleotide sequence ID" value="NZ_JAMFTH010000001.1"/>
</dbReference>
<name>A0A9X2KV48_9GAMM</name>
<accession>A0A9X2KV48</accession>
<evidence type="ECO:0000313" key="4">
    <source>
        <dbReference type="Proteomes" id="UP001139319"/>
    </source>
</evidence>
<organism evidence="3 4">
    <name type="scientific">Gilvimarinus xylanilyticus</name>
    <dbReference type="NCBI Taxonomy" id="2944139"/>
    <lineage>
        <taxon>Bacteria</taxon>
        <taxon>Pseudomonadati</taxon>
        <taxon>Pseudomonadota</taxon>
        <taxon>Gammaproteobacteria</taxon>
        <taxon>Cellvibrionales</taxon>
        <taxon>Cellvibrionaceae</taxon>
        <taxon>Gilvimarinus</taxon>
    </lineage>
</organism>
<evidence type="ECO:0000313" key="3">
    <source>
        <dbReference type="EMBL" id="MCP8897705.1"/>
    </source>
</evidence>
<dbReference type="InterPro" id="IPR029021">
    <property type="entry name" value="Prot-tyrosine_phosphatase-like"/>
</dbReference>
<protein>
    <submittedName>
        <fullName evidence="3">Tyrosine-protein phosphatase</fullName>
    </submittedName>
</protein>
<dbReference type="EMBL" id="JAMFTH010000001">
    <property type="protein sequence ID" value="MCP8897705.1"/>
    <property type="molecule type" value="Genomic_DNA"/>
</dbReference>
<keyword evidence="2" id="KW-0732">Signal</keyword>
<reference evidence="3" key="1">
    <citation type="submission" date="2022-05" db="EMBL/GenBank/DDBJ databases">
        <authorList>
            <person name="Sun H.-N."/>
        </authorList>
    </citation>
    <scope>NUCLEOTIDE SEQUENCE</scope>
    <source>
        <strain evidence="3">HB14</strain>
    </source>
</reference>
<feature type="signal peptide" evidence="2">
    <location>
        <begin position="1"/>
        <end position="25"/>
    </location>
</feature>
<dbReference type="PANTHER" id="PTHR31126">
    <property type="entry name" value="TYROSINE-PROTEIN PHOSPHATASE"/>
    <property type="match status" value="1"/>
</dbReference>
<evidence type="ECO:0000256" key="1">
    <source>
        <dbReference type="ARBA" id="ARBA00009580"/>
    </source>
</evidence>
<dbReference type="Gene3D" id="3.90.190.10">
    <property type="entry name" value="Protein tyrosine phosphatase superfamily"/>
    <property type="match status" value="1"/>
</dbReference>